<feature type="chain" id="PRO_5046629931" evidence="6">
    <location>
        <begin position="23"/>
        <end position="151"/>
    </location>
</feature>
<keyword evidence="8" id="KW-1185">Reference proteome</keyword>
<dbReference type="RefSeq" id="WP_321552484.1">
    <property type="nucleotide sequence ID" value="NZ_JAXIVU010000002.1"/>
</dbReference>
<reference evidence="7 8" key="1">
    <citation type="submission" date="2023-12" db="EMBL/GenBank/DDBJ databases">
        <title>Denitrificimonas halotolerans sp. nov.,a novel species isolated from landfill leachate.</title>
        <authorList>
            <person name="Wang S."/>
        </authorList>
    </citation>
    <scope>NUCLEOTIDE SEQUENCE [LARGE SCALE GENOMIC DNA]</scope>
    <source>
        <strain evidence="7 8">JX-1</strain>
    </source>
</reference>
<dbReference type="Proteomes" id="UP001294570">
    <property type="component" value="Unassembled WGS sequence"/>
</dbReference>
<gene>
    <name evidence="7" type="ORF">TOI97_02130</name>
</gene>
<protein>
    <submittedName>
        <fullName evidence="7">Cytochrome c</fullName>
    </submittedName>
</protein>
<keyword evidence="4" id="KW-0249">Electron transport</keyword>
<evidence type="ECO:0000313" key="8">
    <source>
        <dbReference type="Proteomes" id="UP001294570"/>
    </source>
</evidence>
<keyword evidence="1" id="KW-0813">Transport</keyword>
<keyword evidence="3" id="KW-0479">Metal-binding</keyword>
<dbReference type="PROSITE" id="PS51009">
    <property type="entry name" value="CYTCII"/>
    <property type="match status" value="1"/>
</dbReference>
<sequence>MGGCVLKRSALVVMMLSLVACGGVDPDSPLGKRQVIFKEMLNVSEDLGGMLRGRIPYDEAMFIEKAARLDELSKQPWQHFPTVKEDERTSARDDVWQRQERFQELARALESTTEHLIASTTEAPLNQSILRVRVQAVEDACESCHQEFRAY</sequence>
<evidence type="ECO:0000313" key="7">
    <source>
        <dbReference type="EMBL" id="MDY7218381.1"/>
    </source>
</evidence>
<dbReference type="PROSITE" id="PS51257">
    <property type="entry name" value="PROKAR_LIPOPROTEIN"/>
    <property type="match status" value="1"/>
</dbReference>
<evidence type="ECO:0000256" key="3">
    <source>
        <dbReference type="ARBA" id="ARBA00022723"/>
    </source>
</evidence>
<dbReference type="PIRSF" id="PIRSF000027">
    <property type="entry name" value="Cytc_c_prime"/>
    <property type="match status" value="1"/>
</dbReference>
<keyword evidence="5" id="KW-0408">Iron</keyword>
<feature type="signal peptide" evidence="6">
    <location>
        <begin position="1"/>
        <end position="22"/>
    </location>
</feature>
<dbReference type="InterPro" id="IPR002321">
    <property type="entry name" value="Cyt_c_II"/>
</dbReference>
<comment type="caution">
    <text evidence="7">The sequence shown here is derived from an EMBL/GenBank/DDBJ whole genome shotgun (WGS) entry which is preliminary data.</text>
</comment>
<dbReference type="Gene3D" id="1.20.120.10">
    <property type="entry name" value="Cytochrome c/b562"/>
    <property type="match status" value="1"/>
</dbReference>
<dbReference type="InterPro" id="IPR012127">
    <property type="entry name" value="Cyt_c_prime"/>
</dbReference>
<evidence type="ECO:0000256" key="5">
    <source>
        <dbReference type="ARBA" id="ARBA00023004"/>
    </source>
</evidence>
<evidence type="ECO:0000256" key="1">
    <source>
        <dbReference type="ARBA" id="ARBA00022448"/>
    </source>
</evidence>
<keyword evidence="6" id="KW-0732">Signal</keyword>
<dbReference type="Pfam" id="PF01322">
    <property type="entry name" value="Cytochrom_C_2"/>
    <property type="match status" value="1"/>
</dbReference>
<evidence type="ECO:0000256" key="4">
    <source>
        <dbReference type="ARBA" id="ARBA00022982"/>
    </source>
</evidence>
<keyword evidence="2" id="KW-0349">Heme</keyword>
<accession>A0ABU5GN79</accession>
<proteinExistence type="predicted"/>
<dbReference type="EMBL" id="JAXIVU010000002">
    <property type="protein sequence ID" value="MDY7218381.1"/>
    <property type="molecule type" value="Genomic_DNA"/>
</dbReference>
<organism evidence="7 8">
    <name type="scientific">Denitrificimonas halotolerans</name>
    <dbReference type="NCBI Taxonomy" id="3098930"/>
    <lineage>
        <taxon>Bacteria</taxon>
        <taxon>Pseudomonadati</taxon>
        <taxon>Pseudomonadota</taxon>
        <taxon>Gammaproteobacteria</taxon>
        <taxon>Pseudomonadales</taxon>
        <taxon>Pseudomonadaceae</taxon>
        <taxon>Denitrificimonas</taxon>
    </lineage>
</organism>
<evidence type="ECO:0000256" key="6">
    <source>
        <dbReference type="SAM" id="SignalP"/>
    </source>
</evidence>
<name>A0ABU5GN79_9GAMM</name>
<dbReference type="SUPFAM" id="SSF47175">
    <property type="entry name" value="Cytochromes"/>
    <property type="match status" value="1"/>
</dbReference>
<evidence type="ECO:0000256" key="2">
    <source>
        <dbReference type="ARBA" id="ARBA00022617"/>
    </source>
</evidence>
<dbReference type="InterPro" id="IPR010980">
    <property type="entry name" value="Cyt_c/b562"/>
</dbReference>